<dbReference type="InterPro" id="IPR002048">
    <property type="entry name" value="EF_hand_dom"/>
</dbReference>
<dbReference type="PROSITE" id="PS50222">
    <property type="entry name" value="EF_HAND_2"/>
    <property type="match status" value="1"/>
</dbReference>
<dbReference type="Pfam" id="PF13202">
    <property type="entry name" value="EF-hand_5"/>
    <property type="match status" value="1"/>
</dbReference>
<name>A0ABW1S6D4_9PROT</name>
<protein>
    <recommendedName>
        <fullName evidence="3">EF-hand domain-containing protein</fullName>
    </recommendedName>
</protein>
<evidence type="ECO:0000256" key="1">
    <source>
        <dbReference type="SAM" id="MobiDB-lite"/>
    </source>
</evidence>
<dbReference type="Proteomes" id="UP001596303">
    <property type="component" value="Unassembled WGS sequence"/>
</dbReference>
<evidence type="ECO:0000313" key="5">
    <source>
        <dbReference type="Proteomes" id="UP001596303"/>
    </source>
</evidence>
<dbReference type="EMBL" id="JBHSSW010000003">
    <property type="protein sequence ID" value="MFC6197054.1"/>
    <property type="molecule type" value="Genomic_DNA"/>
</dbReference>
<accession>A0ABW1S6D4</accession>
<evidence type="ECO:0000259" key="3">
    <source>
        <dbReference type="PROSITE" id="PS50222"/>
    </source>
</evidence>
<evidence type="ECO:0000256" key="2">
    <source>
        <dbReference type="SAM" id="SignalP"/>
    </source>
</evidence>
<feature type="compositionally biased region" description="Basic and acidic residues" evidence="1">
    <location>
        <begin position="51"/>
        <end position="62"/>
    </location>
</feature>
<dbReference type="InterPro" id="IPR011992">
    <property type="entry name" value="EF-hand-dom_pair"/>
</dbReference>
<dbReference type="Gene3D" id="1.10.238.10">
    <property type="entry name" value="EF-hand"/>
    <property type="match status" value="1"/>
</dbReference>
<organism evidence="4 5">
    <name type="scientific">Ponticaulis profundi</name>
    <dbReference type="NCBI Taxonomy" id="2665222"/>
    <lineage>
        <taxon>Bacteria</taxon>
        <taxon>Pseudomonadati</taxon>
        <taxon>Pseudomonadota</taxon>
        <taxon>Alphaproteobacteria</taxon>
        <taxon>Hyphomonadales</taxon>
        <taxon>Hyphomonadaceae</taxon>
        <taxon>Ponticaulis</taxon>
    </lineage>
</organism>
<comment type="caution">
    <text evidence="4">The sequence shown here is derived from an EMBL/GenBank/DDBJ whole genome shotgun (WGS) entry which is preliminary data.</text>
</comment>
<keyword evidence="2" id="KW-0732">Signal</keyword>
<feature type="signal peptide" evidence="2">
    <location>
        <begin position="1"/>
        <end position="24"/>
    </location>
</feature>
<feature type="region of interest" description="Disordered" evidence="1">
    <location>
        <begin position="42"/>
        <end position="65"/>
    </location>
</feature>
<evidence type="ECO:0000313" key="4">
    <source>
        <dbReference type="EMBL" id="MFC6197054.1"/>
    </source>
</evidence>
<proteinExistence type="predicted"/>
<gene>
    <name evidence="4" type="ORF">ACFQDM_03150</name>
</gene>
<dbReference type="RefSeq" id="WP_377375330.1">
    <property type="nucleotide sequence ID" value="NZ_JBHSSW010000003.1"/>
</dbReference>
<feature type="chain" id="PRO_5047343534" description="EF-hand domain-containing protein" evidence="2">
    <location>
        <begin position="25"/>
        <end position="174"/>
    </location>
</feature>
<reference evidence="5" key="1">
    <citation type="journal article" date="2019" name="Int. J. Syst. Evol. Microbiol.">
        <title>The Global Catalogue of Microorganisms (GCM) 10K type strain sequencing project: providing services to taxonomists for standard genome sequencing and annotation.</title>
        <authorList>
            <consortium name="The Broad Institute Genomics Platform"/>
            <consortium name="The Broad Institute Genome Sequencing Center for Infectious Disease"/>
            <person name="Wu L."/>
            <person name="Ma J."/>
        </authorList>
    </citation>
    <scope>NUCLEOTIDE SEQUENCE [LARGE SCALE GENOMIC DNA]</scope>
    <source>
        <strain evidence="5">CGMCC-1.15741</strain>
    </source>
</reference>
<feature type="domain" description="EF-hand" evidence="3">
    <location>
        <begin position="112"/>
        <end position="147"/>
    </location>
</feature>
<dbReference type="InterPro" id="IPR018247">
    <property type="entry name" value="EF_Hand_1_Ca_BS"/>
</dbReference>
<dbReference type="PROSITE" id="PS00018">
    <property type="entry name" value="EF_HAND_1"/>
    <property type="match status" value="1"/>
</dbReference>
<dbReference type="SUPFAM" id="SSF47473">
    <property type="entry name" value="EF-hand"/>
    <property type="match status" value="1"/>
</dbReference>
<keyword evidence="5" id="KW-1185">Reference proteome</keyword>
<sequence>MKTHKYLVISALSTLLGAGYMAQAEPPRDGAKAITKDMPEEITDADNTLLGDKDAKKAKTDKTYTSPQAVMNEAKATSDNVTKREVMKVASPAQEEDEQAVVVKTKPPIGDLQASKYDAAFKAMDANNDGMISRTEFSDWQGYDSEYAPRFDAYDTDDDSEIVKKEYVKAAKTG</sequence>